<dbReference type="Proteomes" id="UP000334990">
    <property type="component" value="Unassembled WGS sequence"/>
</dbReference>
<comment type="caution">
    <text evidence="1">The sequence shown here is derived from an EMBL/GenBank/DDBJ whole genome shotgun (WGS) entry which is preliminary data.</text>
</comment>
<dbReference type="NCBIfam" id="TIGR04267">
    <property type="entry name" value="mod_HExxH"/>
    <property type="match status" value="1"/>
</dbReference>
<proteinExistence type="predicted"/>
<dbReference type="EMBL" id="BLAD01000087">
    <property type="protein sequence ID" value="GES04826.1"/>
    <property type="molecule type" value="Genomic_DNA"/>
</dbReference>
<dbReference type="RefSeq" id="WP_155340885.1">
    <property type="nucleotide sequence ID" value="NZ_BAAABN010000093.1"/>
</dbReference>
<keyword evidence="2" id="KW-1185">Reference proteome</keyword>
<dbReference type="InterPro" id="IPR026337">
    <property type="entry name" value="AKG_HExxH"/>
</dbReference>
<accession>A0A5M3W7P6</accession>
<dbReference type="AlphaFoldDB" id="A0A5M3W7P6"/>
<evidence type="ECO:0000313" key="2">
    <source>
        <dbReference type="Proteomes" id="UP000334990"/>
    </source>
</evidence>
<organism evidence="1 2">
    <name type="scientific">Acrocarpospora corrugata</name>
    <dbReference type="NCBI Taxonomy" id="35763"/>
    <lineage>
        <taxon>Bacteria</taxon>
        <taxon>Bacillati</taxon>
        <taxon>Actinomycetota</taxon>
        <taxon>Actinomycetes</taxon>
        <taxon>Streptosporangiales</taxon>
        <taxon>Streptosporangiaceae</taxon>
        <taxon>Acrocarpospora</taxon>
    </lineage>
</organism>
<dbReference type="OrthoDB" id="796761at2"/>
<gene>
    <name evidence="1" type="ORF">Acor_68940</name>
</gene>
<protein>
    <submittedName>
        <fullName evidence="1">HEXXH motif domain-containing protein</fullName>
    </submittedName>
</protein>
<evidence type="ECO:0000313" key="1">
    <source>
        <dbReference type="EMBL" id="GES04826.1"/>
    </source>
</evidence>
<name>A0A5M3W7P6_9ACTN</name>
<reference evidence="1 2" key="1">
    <citation type="submission" date="2019-10" db="EMBL/GenBank/DDBJ databases">
        <title>Whole genome shotgun sequence of Acrocarpospora corrugata NBRC 13972.</title>
        <authorList>
            <person name="Ichikawa N."/>
            <person name="Kimura A."/>
            <person name="Kitahashi Y."/>
            <person name="Komaki H."/>
            <person name="Oguchi A."/>
        </authorList>
    </citation>
    <scope>NUCLEOTIDE SEQUENCE [LARGE SCALE GENOMIC DNA]</scope>
    <source>
        <strain evidence="1 2">NBRC 13972</strain>
    </source>
</reference>
<sequence length="433" mass="47207">MSVSDSTFTDLAEGGGGAAGARELGIAQRSRRTLLIRGVFEESQLNGHPDAPFVADAYEHLLALEKSAPRQVESILQHPAVGAWALGAYRSLRQGGADRPARLGAVALAASAATGVSCRIRVRIPEDGVLMLPSLGLLSLGVKAAGDAEVEVRPDETGAVLAGDDWTARVEPGADDDSGWQALHRVRVDQGFEVVVDDLDPYRWPDEVAVVGRLGEEERRHWESCLRAAWHVLREWHPVVAEELRGIVQVITPIKAPPQGGDNSASSRDTFGTVAMSAPRHGTWLAATLAHELQHAKLEALNYLIPLIRHDRNDHFYAPWRPDPRPGYGLLHGAYAYLGVTEFWRRQHRHETGELANIGQAEFARWREGVRLVTDTLRREELLTEAGEAFVAGMRRTLDPALSIRVTASAQALADSAAARHRAAWLVRNSSAG</sequence>